<feature type="compositionally biased region" description="Basic residues" evidence="2">
    <location>
        <begin position="840"/>
        <end position="849"/>
    </location>
</feature>
<dbReference type="PANTHER" id="PTHR32525:SF0">
    <property type="entry name" value="DOMAIN OF UNKNOWN FUNCTION WSN DOMAIN-CONTAINING PROTEIN-RELATED"/>
    <property type="match status" value="1"/>
</dbReference>
<dbReference type="EMBL" id="DS268416">
    <property type="protein sequence ID" value="EFP12475.1"/>
    <property type="molecule type" value="Genomic_DNA"/>
</dbReference>
<feature type="transmembrane region" description="Helical" evidence="3">
    <location>
        <begin position="794"/>
        <end position="818"/>
    </location>
</feature>
<organism evidence="7">
    <name type="scientific">Caenorhabditis remanei</name>
    <name type="common">Caenorhabditis vulgaris</name>
    <dbReference type="NCBI Taxonomy" id="31234"/>
    <lineage>
        <taxon>Eukaryota</taxon>
        <taxon>Metazoa</taxon>
        <taxon>Ecdysozoa</taxon>
        <taxon>Nematoda</taxon>
        <taxon>Chromadorea</taxon>
        <taxon>Rhabditida</taxon>
        <taxon>Rhabditina</taxon>
        <taxon>Rhabditomorpha</taxon>
        <taxon>Rhabditoidea</taxon>
        <taxon>Rhabditidae</taxon>
        <taxon>Peloderinae</taxon>
        <taxon>Caenorhabditis</taxon>
    </lineage>
</organism>
<dbReference type="OrthoDB" id="5842271at2759"/>
<feature type="compositionally biased region" description="Basic residues" evidence="2">
    <location>
        <begin position="893"/>
        <end position="907"/>
    </location>
</feature>
<sequence length="907" mass="98490">MIRLIPFVVWIGAIFVNGHPSGNLTRFSRATDAEFTTSLKQMQMLARITNGIYLQQGMIKGTIPPADLVSEILNLGTAKLSDIDKIKTENLKEMASKIEQVPGKLKTDKNVETIEERLVVLNSIVKTSNGVESLEKLGDDYKTEVKKLEALKTDWVTLETYAGYLQNFLVESAKLEGDIARGKIRPTFGTIASALDIFKTGNLEAYKTVTTTASLENYKPKFSSLSNFHDSVELFVDKNIKFEASDTAKMTTISGHASALASMITDVQSSKVEFELLKQILLQRTHQNTHKIFAHTSGFPNGFSDISTINADLDDKWIQKIVGGNAENLKSSFKSLGTIGNLSQIVDETIGKTSDGLDALLETLPRIAQLSSETMSGLASNLAGIQSTVQVDSITPKNYEDYKVLHGAIRSVFDQLSAIDKVIGVCEQLASPEYTGKLESVIKIITLDNDDQGPERLVQLKGDKNYQDLLTLVKSVEDSSKVLSAAVTLVDDAKTIDGKFGELNTYVDGSNKFLDMLKSLKNVESLGSVESFVKVRRSVGGMNADDIKKLSTVAGNIENAKSKLKELETAINKMKGFKSAGTDVLISLNDAKKDSDTLGSATRGIASMQQMTKDPVDMKQLIHAVGTIDSERKTSRVTLSAEEKKSLDELRRLERDINTLKSSIGQYISSVTASKSDKLSDHSDIFDKAASVNGISTDFKTAIVSIEKLANDPSSSAPDLLRKDVPIWEKLDSIGLDFAKYQTDFQSAKKSLSSLEATFAKFHGSSVVATSSSSNSSESESDDNPSWGAFGRNLGIITGIIVALLVIGIGGGMTFLHLKRKREMKRKGKTRGIEEGGGGKKSKGKKSKGKSTGATEKTGGDTETTGTPTTTNDTMSKSVTIQEEPKSKMKKTEKSKKKGDKKKKGTK</sequence>
<accession>E3LUX4</accession>
<dbReference type="InParanoid" id="E3LUX4"/>
<feature type="compositionally biased region" description="Basic and acidic residues" evidence="2">
    <location>
        <begin position="883"/>
        <end position="892"/>
    </location>
</feature>
<proteinExistence type="predicted"/>
<evidence type="ECO:0000256" key="1">
    <source>
        <dbReference type="SAM" id="Coils"/>
    </source>
</evidence>
<dbReference type="SMART" id="SM00453">
    <property type="entry name" value="WSN"/>
    <property type="match status" value="1"/>
</dbReference>
<dbReference type="FunCoup" id="E3LUX4">
    <property type="interactions" value="1182"/>
</dbReference>
<feature type="domain" description="Domain of unknown function WSN" evidence="5">
    <location>
        <begin position="33"/>
        <end position="101"/>
    </location>
</feature>
<evidence type="ECO:0000256" key="3">
    <source>
        <dbReference type="SAM" id="Phobius"/>
    </source>
</evidence>
<evidence type="ECO:0000313" key="6">
    <source>
        <dbReference type="EMBL" id="EFP12475.1"/>
    </source>
</evidence>
<dbReference type="InterPro" id="IPR003125">
    <property type="entry name" value="WSN"/>
</dbReference>
<feature type="coiled-coil region" evidence="1">
    <location>
        <begin position="550"/>
        <end position="577"/>
    </location>
</feature>
<keyword evidence="4" id="KW-0732">Signal</keyword>
<dbReference type="OMA" id="RTHQNTH"/>
<reference evidence="6" key="1">
    <citation type="submission" date="2007-07" db="EMBL/GenBank/DDBJ databases">
        <title>PCAP assembly of the Caenorhabditis remanei genome.</title>
        <authorList>
            <consortium name="The Caenorhabditis remanei Sequencing Consortium"/>
            <person name="Wilson R.K."/>
        </authorList>
    </citation>
    <scope>NUCLEOTIDE SEQUENCE [LARGE SCALE GENOMIC DNA]</scope>
    <source>
        <strain evidence="6">PB4641</strain>
    </source>
</reference>
<keyword evidence="1" id="KW-0175">Coiled coil</keyword>
<dbReference type="PANTHER" id="PTHR32525">
    <property type="entry name" value="PROTEIN-TYROSINE-PHOSPHATASE"/>
    <property type="match status" value="1"/>
</dbReference>
<feature type="region of interest" description="Disordered" evidence="2">
    <location>
        <begin position="822"/>
        <end position="907"/>
    </location>
</feature>
<keyword evidence="3" id="KW-0472">Membrane</keyword>
<dbReference type="HOGENOM" id="CLU_003480_0_0_1"/>
<keyword evidence="3" id="KW-1133">Transmembrane helix</keyword>
<dbReference type="Proteomes" id="UP000008281">
    <property type="component" value="Unassembled WGS sequence"/>
</dbReference>
<gene>
    <name evidence="6" type="ORF">CRE_29424</name>
</gene>
<feature type="compositionally biased region" description="Low complexity" evidence="2">
    <location>
        <begin position="850"/>
        <end position="874"/>
    </location>
</feature>
<keyword evidence="7" id="KW-1185">Reference proteome</keyword>
<dbReference type="Pfam" id="PF02206">
    <property type="entry name" value="WSN"/>
    <property type="match status" value="1"/>
</dbReference>
<evidence type="ECO:0000313" key="7">
    <source>
        <dbReference type="Proteomes" id="UP000008281"/>
    </source>
</evidence>
<protein>
    <recommendedName>
        <fullName evidence="5">Domain of unknown function WSN domain-containing protein</fullName>
    </recommendedName>
</protein>
<dbReference type="AlphaFoldDB" id="E3LUX4"/>
<feature type="chain" id="PRO_5003175536" description="Domain of unknown function WSN domain-containing protein" evidence="4">
    <location>
        <begin position="19"/>
        <end position="907"/>
    </location>
</feature>
<evidence type="ECO:0000259" key="5">
    <source>
        <dbReference type="SMART" id="SM00453"/>
    </source>
</evidence>
<dbReference type="STRING" id="31234.E3LUX4"/>
<keyword evidence="3" id="KW-0812">Transmembrane</keyword>
<dbReference type="eggNOG" id="ENOG502QQ2D">
    <property type="taxonomic scope" value="Eukaryota"/>
</dbReference>
<evidence type="ECO:0000256" key="2">
    <source>
        <dbReference type="SAM" id="MobiDB-lite"/>
    </source>
</evidence>
<name>E3LUX4_CAERE</name>
<evidence type="ECO:0000256" key="4">
    <source>
        <dbReference type="SAM" id="SignalP"/>
    </source>
</evidence>
<feature type="signal peptide" evidence="4">
    <location>
        <begin position="1"/>
        <end position="18"/>
    </location>
</feature>